<evidence type="ECO:0000256" key="1">
    <source>
        <dbReference type="ARBA" id="ARBA00022441"/>
    </source>
</evidence>
<dbReference type="AlphaFoldDB" id="A0A210R194"/>
<dbReference type="PANTHER" id="PTHR24412">
    <property type="entry name" value="KELCH PROTEIN"/>
    <property type="match status" value="1"/>
</dbReference>
<dbReference type="Pfam" id="PF07707">
    <property type="entry name" value="BACK"/>
    <property type="match status" value="1"/>
</dbReference>
<dbReference type="SMART" id="SM00612">
    <property type="entry name" value="Kelch"/>
    <property type="match status" value="2"/>
</dbReference>
<evidence type="ECO:0000313" key="6">
    <source>
        <dbReference type="Proteomes" id="UP000242188"/>
    </source>
</evidence>
<evidence type="ECO:0000256" key="3">
    <source>
        <dbReference type="SAM" id="MobiDB-lite"/>
    </source>
</evidence>
<evidence type="ECO:0000259" key="4">
    <source>
        <dbReference type="PROSITE" id="PS50097"/>
    </source>
</evidence>
<dbReference type="EMBL" id="NEDP02000942">
    <property type="protein sequence ID" value="OWF54655.1"/>
    <property type="molecule type" value="Genomic_DNA"/>
</dbReference>
<dbReference type="SUPFAM" id="SSF54695">
    <property type="entry name" value="POZ domain"/>
    <property type="match status" value="1"/>
</dbReference>
<dbReference type="STRING" id="6573.A0A210R194"/>
<evidence type="ECO:0000313" key="5">
    <source>
        <dbReference type="EMBL" id="OWF54655.1"/>
    </source>
</evidence>
<dbReference type="PROSITE" id="PS50097">
    <property type="entry name" value="BTB"/>
    <property type="match status" value="1"/>
</dbReference>
<dbReference type="Proteomes" id="UP000242188">
    <property type="component" value="Unassembled WGS sequence"/>
</dbReference>
<dbReference type="OrthoDB" id="45365at2759"/>
<dbReference type="Gene3D" id="1.25.40.420">
    <property type="match status" value="1"/>
</dbReference>
<feature type="region of interest" description="Disordered" evidence="3">
    <location>
        <begin position="351"/>
        <end position="372"/>
    </location>
</feature>
<keyword evidence="6" id="KW-1185">Reference proteome</keyword>
<dbReference type="InterPro" id="IPR015915">
    <property type="entry name" value="Kelch-typ_b-propeller"/>
</dbReference>
<keyword evidence="2" id="KW-0677">Repeat</keyword>
<dbReference type="SUPFAM" id="SSF117281">
    <property type="entry name" value="Kelch motif"/>
    <property type="match status" value="1"/>
</dbReference>
<gene>
    <name evidence="5" type="ORF">KP79_PYT04381</name>
</gene>
<dbReference type="Gene3D" id="3.30.710.10">
    <property type="entry name" value="Potassium Channel Kv1.1, Chain A"/>
    <property type="match status" value="1"/>
</dbReference>
<keyword evidence="1" id="KW-0880">Kelch repeat</keyword>
<evidence type="ECO:0000256" key="2">
    <source>
        <dbReference type="ARBA" id="ARBA00022737"/>
    </source>
</evidence>
<dbReference type="CDD" id="cd18306">
    <property type="entry name" value="BTB_POZ_NS1BP"/>
    <property type="match status" value="1"/>
</dbReference>
<dbReference type="Pfam" id="PF00651">
    <property type="entry name" value="BTB"/>
    <property type="match status" value="1"/>
</dbReference>
<organism evidence="5 6">
    <name type="scientific">Mizuhopecten yessoensis</name>
    <name type="common">Japanese scallop</name>
    <name type="synonym">Patinopecten yessoensis</name>
    <dbReference type="NCBI Taxonomy" id="6573"/>
    <lineage>
        <taxon>Eukaryota</taxon>
        <taxon>Metazoa</taxon>
        <taxon>Spiralia</taxon>
        <taxon>Lophotrochozoa</taxon>
        <taxon>Mollusca</taxon>
        <taxon>Bivalvia</taxon>
        <taxon>Autobranchia</taxon>
        <taxon>Pteriomorphia</taxon>
        <taxon>Pectinida</taxon>
        <taxon>Pectinoidea</taxon>
        <taxon>Pectinidae</taxon>
        <taxon>Mizuhopecten</taxon>
    </lineage>
</organism>
<feature type="domain" description="BTB" evidence="4">
    <location>
        <begin position="45"/>
        <end position="117"/>
    </location>
</feature>
<dbReference type="InterPro" id="IPR017096">
    <property type="entry name" value="BTB-kelch_protein"/>
</dbReference>
<accession>A0A210R194</accession>
<comment type="caution">
    <text evidence="5">The sequence shown here is derived from an EMBL/GenBank/DDBJ whole genome shotgun (WGS) entry which is preliminary data.</text>
</comment>
<protein>
    <submittedName>
        <fullName evidence="5">Influenza virus NS1A-binding protein-like</fullName>
    </submittedName>
</protein>
<proteinExistence type="predicted"/>
<dbReference type="Pfam" id="PF01344">
    <property type="entry name" value="Kelch_1"/>
    <property type="match status" value="2"/>
</dbReference>
<dbReference type="InterPro" id="IPR000210">
    <property type="entry name" value="BTB/POZ_dom"/>
</dbReference>
<dbReference type="InterPro" id="IPR011333">
    <property type="entry name" value="SKP1/BTB/POZ_sf"/>
</dbReference>
<dbReference type="PANTHER" id="PTHR24412:SF396">
    <property type="entry name" value="INFLUENZA VIRUS NS1A-BINDING PROTEIN"/>
    <property type="match status" value="1"/>
</dbReference>
<sequence>MENNNAHIVNGVDECPEDDLVFEDDEHKENRWESLNKLRKARQLCDQILVIGAHEVPVHRAVLATASGFLFDLFLKLEEEGPAPQNSMCTCKLKDIDYDSFIYLLDYAYTSRLEVPGEHVRSVYRAAIQLKIPDAARACSKFLAANMSSANCIGVRQFAEEAELKQTADEYIQNNITEVTASKNFYGLPRVPVVIIGADPELVESSDDRHMFSLVLSWAKENIDQEKPRLEYLTEQTNILCLNADNTLTDTKNISDDRRKDDLVRDYTQKTKNRKMCGIPQNLIPSKETGKKLQISPGGTVVRKFSINPDGLIAEKEWTTIATYQLKDKTYMAITMLNGTLATISIHYRTGKSNSGSGSDEPDSPDSVTPKLPFMPDSLFERHASLTPLANMSSARCGFGLGVVGDKIIACGGYDRGECLLSVEAYDIKTNKWTPLPDMPDPRGRFSMEQINGVLYAIGGSDGHGCQTKIHCFDVATQKWKTLCSTSNARVSQGVIAMNDTLYLVCDSDERHTLPGVKALKVPSCRVPPPTMYSTILLLGPTACDYEAFTIPIVTEWQTILNGSYNVLWKMM</sequence>
<dbReference type="InterPro" id="IPR011705">
    <property type="entry name" value="BACK"/>
</dbReference>
<name>A0A210R194_MIZYE</name>
<dbReference type="Gene3D" id="2.120.10.80">
    <property type="entry name" value="Kelch-type beta propeller"/>
    <property type="match status" value="1"/>
</dbReference>
<dbReference type="PIRSF" id="PIRSF037037">
    <property type="entry name" value="Kelch-like_protein_gigaxonin"/>
    <property type="match status" value="1"/>
</dbReference>
<dbReference type="SMART" id="SM00225">
    <property type="entry name" value="BTB"/>
    <property type="match status" value="1"/>
</dbReference>
<dbReference type="InterPro" id="IPR006652">
    <property type="entry name" value="Kelch_1"/>
</dbReference>
<reference evidence="5 6" key="1">
    <citation type="journal article" date="2017" name="Nat. Ecol. Evol.">
        <title>Scallop genome provides insights into evolution of bilaterian karyotype and development.</title>
        <authorList>
            <person name="Wang S."/>
            <person name="Zhang J."/>
            <person name="Jiao W."/>
            <person name="Li J."/>
            <person name="Xun X."/>
            <person name="Sun Y."/>
            <person name="Guo X."/>
            <person name="Huan P."/>
            <person name="Dong B."/>
            <person name="Zhang L."/>
            <person name="Hu X."/>
            <person name="Sun X."/>
            <person name="Wang J."/>
            <person name="Zhao C."/>
            <person name="Wang Y."/>
            <person name="Wang D."/>
            <person name="Huang X."/>
            <person name="Wang R."/>
            <person name="Lv J."/>
            <person name="Li Y."/>
            <person name="Zhang Z."/>
            <person name="Liu B."/>
            <person name="Lu W."/>
            <person name="Hui Y."/>
            <person name="Liang J."/>
            <person name="Zhou Z."/>
            <person name="Hou R."/>
            <person name="Li X."/>
            <person name="Liu Y."/>
            <person name="Li H."/>
            <person name="Ning X."/>
            <person name="Lin Y."/>
            <person name="Zhao L."/>
            <person name="Xing Q."/>
            <person name="Dou J."/>
            <person name="Li Y."/>
            <person name="Mao J."/>
            <person name="Guo H."/>
            <person name="Dou H."/>
            <person name="Li T."/>
            <person name="Mu C."/>
            <person name="Jiang W."/>
            <person name="Fu Q."/>
            <person name="Fu X."/>
            <person name="Miao Y."/>
            <person name="Liu J."/>
            <person name="Yu Q."/>
            <person name="Li R."/>
            <person name="Liao H."/>
            <person name="Li X."/>
            <person name="Kong Y."/>
            <person name="Jiang Z."/>
            <person name="Chourrout D."/>
            <person name="Li R."/>
            <person name="Bao Z."/>
        </authorList>
    </citation>
    <scope>NUCLEOTIDE SEQUENCE [LARGE SCALE GENOMIC DNA]</scope>
    <source>
        <strain evidence="5 6">PY_sf001</strain>
    </source>
</reference>